<organism evidence="1">
    <name type="scientific">marine sediment metagenome</name>
    <dbReference type="NCBI Taxonomy" id="412755"/>
    <lineage>
        <taxon>unclassified sequences</taxon>
        <taxon>metagenomes</taxon>
        <taxon>ecological metagenomes</taxon>
    </lineage>
</organism>
<reference evidence="1" key="1">
    <citation type="journal article" date="2014" name="Front. Microbiol.">
        <title>High frequency of phylogenetically diverse reductive dehalogenase-homologous genes in deep subseafloor sedimentary metagenomes.</title>
        <authorList>
            <person name="Kawai M."/>
            <person name="Futagami T."/>
            <person name="Toyoda A."/>
            <person name="Takaki Y."/>
            <person name="Nishi S."/>
            <person name="Hori S."/>
            <person name="Arai W."/>
            <person name="Tsubouchi T."/>
            <person name="Morono Y."/>
            <person name="Uchiyama I."/>
            <person name="Ito T."/>
            <person name="Fujiyama A."/>
            <person name="Inagaki F."/>
            <person name="Takami H."/>
        </authorList>
    </citation>
    <scope>NUCLEOTIDE SEQUENCE</scope>
    <source>
        <strain evidence="1">Expedition CK06-06</strain>
    </source>
</reference>
<proteinExistence type="predicted"/>
<accession>X0ZTY7</accession>
<evidence type="ECO:0000313" key="1">
    <source>
        <dbReference type="EMBL" id="GAG51646.1"/>
    </source>
</evidence>
<sequence>MLTLQISCPVNKAANHESECPCYASESTMKDMKGLKKSKPPIPR</sequence>
<gene>
    <name evidence="1" type="ORF">S01H1_75791</name>
</gene>
<dbReference type="AlphaFoldDB" id="X0ZTY7"/>
<feature type="non-terminal residue" evidence="1">
    <location>
        <position position="44"/>
    </location>
</feature>
<dbReference type="EMBL" id="BARS01050817">
    <property type="protein sequence ID" value="GAG51646.1"/>
    <property type="molecule type" value="Genomic_DNA"/>
</dbReference>
<protein>
    <submittedName>
        <fullName evidence="1">Uncharacterized protein</fullName>
    </submittedName>
</protein>
<comment type="caution">
    <text evidence="1">The sequence shown here is derived from an EMBL/GenBank/DDBJ whole genome shotgun (WGS) entry which is preliminary data.</text>
</comment>
<name>X0ZTY7_9ZZZZ</name>